<dbReference type="SUPFAM" id="SSF55174">
    <property type="entry name" value="Alpha-L RNA-binding motif"/>
    <property type="match status" value="1"/>
</dbReference>
<feature type="region of interest" description="Disordered" evidence="2">
    <location>
        <begin position="93"/>
        <end position="150"/>
    </location>
</feature>
<reference evidence="5" key="1">
    <citation type="submission" date="2017-10" db="EMBL/GenBank/DDBJ databases">
        <authorList>
            <person name="Kravchenko I.K."/>
            <person name="Grouzdev D.S."/>
        </authorList>
    </citation>
    <scope>NUCLEOTIDE SEQUENCE [LARGE SCALE GENOMIC DNA]</scope>
    <source>
        <strain evidence="5">B2</strain>
    </source>
</reference>
<dbReference type="PROSITE" id="PS50889">
    <property type="entry name" value="S4"/>
    <property type="match status" value="1"/>
</dbReference>
<gene>
    <name evidence="4" type="ORF">CRT60_33885</name>
</gene>
<dbReference type="AlphaFoldDB" id="A0A2B8BB04"/>
<sequence length="150" mass="16359">MSNTDSEDSTPGRLRIDKWLWYARFFKTRSLAAKLCNDGGVRLSGAVVSKAHAAVKPGDVLTFAQGRHIRVIKVVALGSRRGPAPEAQALYEDLAPPVPEERLQDPYRAPFQPPGAGRPTKRDRRAIDALHGDGPMGDGPMSNAWQSETD</sequence>
<dbReference type="RefSeq" id="WP_098740741.1">
    <property type="nucleotide sequence ID" value="NZ_PDKW01000043.1"/>
</dbReference>
<feature type="domain" description="RNA-binding S4" evidence="3">
    <location>
        <begin position="14"/>
        <end position="77"/>
    </location>
</feature>
<dbReference type="CDD" id="cd00165">
    <property type="entry name" value="S4"/>
    <property type="match status" value="1"/>
</dbReference>
<dbReference type="Pfam" id="PF01479">
    <property type="entry name" value="S4"/>
    <property type="match status" value="1"/>
</dbReference>
<dbReference type="EMBL" id="PDKW01000043">
    <property type="protein sequence ID" value="PGH54733.1"/>
    <property type="molecule type" value="Genomic_DNA"/>
</dbReference>
<keyword evidence="1" id="KW-0694">RNA-binding</keyword>
<evidence type="ECO:0000259" key="3">
    <source>
        <dbReference type="SMART" id="SM00363"/>
    </source>
</evidence>
<name>A0A2B8BB04_9PROT</name>
<keyword evidence="5" id="KW-1185">Reference proteome</keyword>
<protein>
    <submittedName>
        <fullName evidence="4">RNA-binding protein S4</fullName>
    </submittedName>
</protein>
<dbReference type="InterPro" id="IPR036986">
    <property type="entry name" value="S4_RNA-bd_sf"/>
</dbReference>
<dbReference type="Gene3D" id="3.10.290.10">
    <property type="entry name" value="RNA-binding S4 domain"/>
    <property type="match status" value="1"/>
</dbReference>
<evidence type="ECO:0000256" key="2">
    <source>
        <dbReference type="SAM" id="MobiDB-lite"/>
    </source>
</evidence>
<evidence type="ECO:0000313" key="5">
    <source>
        <dbReference type="Proteomes" id="UP000225379"/>
    </source>
</evidence>
<dbReference type="SMART" id="SM00363">
    <property type="entry name" value="S4"/>
    <property type="match status" value="1"/>
</dbReference>
<dbReference type="Proteomes" id="UP000225379">
    <property type="component" value="Unassembled WGS sequence"/>
</dbReference>
<evidence type="ECO:0000313" key="4">
    <source>
        <dbReference type="EMBL" id="PGH54733.1"/>
    </source>
</evidence>
<proteinExistence type="predicted"/>
<dbReference type="InterPro" id="IPR002942">
    <property type="entry name" value="S4_RNA-bd"/>
</dbReference>
<organism evidence="4 5">
    <name type="scientific">Azospirillum palustre</name>
    <dbReference type="NCBI Taxonomy" id="2044885"/>
    <lineage>
        <taxon>Bacteria</taxon>
        <taxon>Pseudomonadati</taxon>
        <taxon>Pseudomonadota</taxon>
        <taxon>Alphaproteobacteria</taxon>
        <taxon>Rhodospirillales</taxon>
        <taxon>Azospirillaceae</taxon>
        <taxon>Azospirillum</taxon>
    </lineage>
</organism>
<dbReference type="GO" id="GO:0003723">
    <property type="term" value="F:RNA binding"/>
    <property type="evidence" value="ECO:0007669"/>
    <property type="project" value="UniProtKB-KW"/>
</dbReference>
<evidence type="ECO:0000256" key="1">
    <source>
        <dbReference type="PROSITE-ProRule" id="PRU00182"/>
    </source>
</evidence>
<accession>A0A2B8BB04</accession>
<dbReference type="OrthoDB" id="9797176at2"/>
<comment type="caution">
    <text evidence="4">The sequence shown here is derived from an EMBL/GenBank/DDBJ whole genome shotgun (WGS) entry which is preliminary data.</text>
</comment>